<comment type="cofactor">
    <cofactor evidence="5">
        <name>Mg(2+)</name>
        <dbReference type="ChEBI" id="CHEBI:18420"/>
    </cofactor>
    <cofactor evidence="5">
        <name>Mn(2+)</name>
        <dbReference type="ChEBI" id="CHEBI:29035"/>
    </cofactor>
    <text evidence="5">Binds 2 magnesium or manganese ions per subunit.</text>
</comment>
<feature type="binding site" evidence="5">
    <location>
        <position position="321"/>
    </location>
    <ligand>
        <name>Mg(2+)</name>
        <dbReference type="ChEBI" id="CHEBI:18420"/>
        <label>2</label>
    </ligand>
</feature>
<dbReference type="GO" id="GO:0005524">
    <property type="term" value="F:ATP binding"/>
    <property type="evidence" value="ECO:0007669"/>
    <property type="project" value="UniProtKB-UniRule"/>
</dbReference>
<dbReference type="GO" id="GO:0008716">
    <property type="term" value="F:D-alanine-D-alanine ligase activity"/>
    <property type="evidence" value="ECO:0007669"/>
    <property type="project" value="InterPro"/>
</dbReference>
<dbReference type="Pfam" id="PF07478">
    <property type="entry name" value="Dala_Dala_lig_C"/>
    <property type="match status" value="1"/>
</dbReference>
<dbReference type="SUPFAM" id="SSF52440">
    <property type="entry name" value="PreATP-grasp domain"/>
    <property type="match status" value="1"/>
</dbReference>
<keyword evidence="2" id="KW-0436">Ligase</keyword>
<dbReference type="Gene3D" id="3.30.470.20">
    <property type="entry name" value="ATP-grasp fold, B domain"/>
    <property type="match status" value="1"/>
</dbReference>
<dbReference type="InterPro" id="IPR011127">
    <property type="entry name" value="Dala_Dala_lig_N"/>
</dbReference>
<reference evidence="8" key="2">
    <citation type="journal article" date="2021" name="PeerJ">
        <title>Extensive microbial diversity within the chicken gut microbiome revealed by metagenomics and culture.</title>
        <authorList>
            <person name="Gilroy R."/>
            <person name="Ravi A."/>
            <person name="Getino M."/>
            <person name="Pursley I."/>
            <person name="Horton D.L."/>
            <person name="Alikhan N.F."/>
            <person name="Baker D."/>
            <person name="Gharbi K."/>
            <person name="Hall N."/>
            <person name="Watson M."/>
            <person name="Adriaenssens E.M."/>
            <person name="Foster-Nyarko E."/>
            <person name="Jarju S."/>
            <person name="Secka A."/>
            <person name="Antonio M."/>
            <person name="Oren A."/>
            <person name="Chaudhuri R.R."/>
            <person name="La Ragione R."/>
            <person name="Hildebrand F."/>
            <person name="Pallen M.J."/>
        </authorList>
    </citation>
    <scope>NUCLEOTIDE SEQUENCE</scope>
    <source>
        <strain evidence="8">14508</strain>
    </source>
</reference>
<dbReference type="Gene3D" id="3.40.50.20">
    <property type="match status" value="1"/>
</dbReference>
<feature type="binding site" evidence="5">
    <location>
        <position position="319"/>
    </location>
    <ligand>
        <name>Mg(2+)</name>
        <dbReference type="ChEBI" id="CHEBI:18420"/>
        <label>2</label>
    </ligand>
</feature>
<comment type="caution">
    <text evidence="8">The sequence shown here is derived from an EMBL/GenBank/DDBJ whole genome shotgun (WGS) entry which is preliminary data.</text>
</comment>
<protein>
    <recommendedName>
        <fullName evidence="7">ATP-grasp domain-containing protein</fullName>
    </recommendedName>
</protein>
<dbReference type="InterPro" id="IPR011761">
    <property type="entry name" value="ATP-grasp"/>
</dbReference>
<keyword evidence="3" id="KW-0961">Cell wall biogenesis/degradation</keyword>
<dbReference type="InterPro" id="IPR011095">
    <property type="entry name" value="Dala_Dala_lig_C"/>
</dbReference>
<keyword evidence="5" id="KW-0460">Magnesium</keyword>
<dbReference type="InterPro" id="IPR005905">
    <property type="entry name" value="D_ala_D_ala"/>
</dbReference>
<organism evidence="8 9">
    <name type="scientific">Candidatus Caccosoma faecigallinarum</name>
    <dbReference type="NCBI Taxonomy" id="2840720"/>
    <lineage>
        <taxon>Bacteria</taxon>
        <taxon>Bacillati</taxon>
        <taxon>Bacillota</taxon>
        <taxon>Bacillota incertae sedis</taxon>
        <taxon>Candidatus Caccosoma</taxon>
    </lineage>
</organism>
<dbReference type="PROSITE" id="PS50975">
    <property type="entry name" value="ATP_GRASP"/>
    <property type="match status" value="1"/>
</dbReference>
<evidence type="ECO:0000256" key="5">
    <source>
        <dbReference type="PIRSR" id="PIRSR039102-3"/>
    </source>
</evidence>
<dbReference type="EMBL" id="DVKI01000156">
    <property type="protein sequence ID" value="HIT17714.1"/>
    <property type="molecule type" value="Genomic_DNA"/>
</dbReference>
<dbReference type="AlphaFoldDB" id="A0A9D1G8W9"/>
<dbReference type="Pfam" id="PF01820">
    <property type="entry name" value="Dala_Dala_lig_N"/>
    <property type="match status" value="1"/>
</dbReference>
<keyword evidence="5" id="KW-0464">Manganese</keyword>
<dbReference type="Proteomes" id="UP000886893">
    <property type="component" value="Unassembled WGS sequence"/>
</dbReference>
<reference evidence="8" key="1">
    <citation type="submission" date="2020-10" db="EMBL/GenBank/DDBJ databases">
        <authorList>
            <person name="Gilroy R."/>
        </authorList>
    </citation>
    <scope>NUCLEOTIDE SEQUENCE</scope>
    <source>
        <strain evidence="8">14508</strain>
    </source>
</reference>
<evidence type="ECO:0000259" key="7">
    <source>
        <dbReference type="PROSITE" id="PS50975"/>
    </source>
</evidence>
<feature type="active site" evidence="4">
    <location>
        <position position="15"/>
    </location>
</feature>
<keyword evidence="6" id="KW-0547">Nucleotide-binding</keyword>
<dbReference type="GO" id="GO:0071555">
    <property type="term" value="P:cell wall organization"/>
    <property type="evidence" value="ECO:0007669"/>
    <property type="project" value="UniProtKB-KW"/>
</dbReference>
<evidence type="ECO:0000256" key="6">
    <source>
        <dbReference type="PROSITE-ProRule" id="PRU00409"/>
    </source>
</evidence>
<evidence type="ECO:0000256" key="1">
    <source>
        <dbReference type="ARBA" id="ARBA00010871"/>
    </source>
</evidence>
<evidence type="ECO:0000313" key="9">
    <source>
        <dbReference type="Proteomes" id="UP000886893"/>
    </source>
</evidence>
<keyword evidence="5" id="KW-0479">Metal-binding</keyword>
<evidence type="ECO:0000256" key="2">
    <source>
        <dbReference type="ARBA" id="ARBA00022598"/>
    </source>
</evidence>
<accession>A0A9D1G8W9</accession>
<evidence type="ECO:0000256" key="3">
    <source>
        <dbReference type="ARBA" id="ARBA00023316"/>
    </source>
</evidence>
<sequence length="381" mass="44119">MKITIGMVFGGLSVEHEISVITALQAYHHYKNEKYELLPIYLGKDKTFYYGKALKEIKNYSHLPSLLKKCHKVQFIKNRRGNYMKVGHKKIALDAIWLVTHGNNCEDGSLYNYFNMLDFICIGMDHFQGSISQDKVLCKQILQANKIKQTKYFSIHYLQYNQNSDVVFAQAKKIGYPLIVKPAKLGSSVGITICFNDAQLIDAIEQVFQYDTKALVEEYIEEAKEFNISLLGDVDFYQNSVIEEVTKCSFLSYEDKYQNQSKNKGMAGLNRIVPAIIEEKLKHEIIQTSKKIATILESHLCVRLDFLYDTKKEILYFNEINNIPGSLAFYLWEKTDLNFSDLIDQIIDIGIRHEYHKTELTLTYPANIFSRDELDQIKMSK</sequence>
<name>A0A9D1G8W9_9FIRM</name>
<dbReference type="GO" id="GO:0005737">
    <property type="term" value="C:cytoplasm"/>
    <property type="evidence" value="ECO:0007669"/>
    <property type="project" value="InterPro"/>
</dbReference>
<dbReference type="Gene3D" id="3.30.1490.20">
    <property type="entry name" value="ATP-grasp fold, A domain"/>
    <property type="match status" value="1"/>
</dbReference>
<dbReference type="InterPro" id="IPR016185">
    <property type="entry name" value="PreATP-grasp_dom_sf"/>
</dbReference>
<dbReference type="PIRSF" id="PIRSF039102">
    <property type="entry name" value="Ddl/VanB"/>
    <property type="match status" value="1"/>
</dbReference>
<proteinExistence type="inferred from homology"/>
<dbReference type="PANTHER" id="PTHR23132">
    <property type="entry name" value="D-ALANINE--D-ALANINE LIGASE"/>
    <property type="match status" value="1"/>
</dbReference>
<comment type="similarity">
    <text evidence="1">Belongs to the D-alanine--D-alanine ligase family.</text>
</comment>
<feature type="binding site" evidence="5">
    <location>
        <position position="305"/>
    </location>
    <ligand>
        <name>Mg(2+)</name>
        <dbReference type="ChEBI" id="CHEBI:18420"/>
        <label>1</label>
    </ligand>
</feature>
<keyword evidence="6" id="KW-0067">ATP-binding</keyword>
<dbReference type="SUPFAM" id="SSF56059">
    <property type="entry name" value="Glutathione synthetase ATP-binding domain-like"/>
    <property type="match status" value="1"/>
</dbReference>
<gene>
    <name evidence="8" type="ORF">IAD04_05015</name>
</gene>
<evidence type="ECO:0000256" key="4">
    <source>
        <dbReference type="PIRSR" id="PIRSR039102-1"/>
    </source>
</evidence>
<feature type="domain" description="ATP-grasp" evidence="7">
    <location>
        <begin position="139"/>
        <end position="348"/>
    </location>
</feature>
<dbReference type="InterPro" id="IPR013815">
    <property type="entry name" value="ATP_grasp_subdomain_1"/>
</dbReference>
<dbReference type="PANTHER" id="PTHR23132:SF23">
    <property type="entry name" value="D-ALANINE--D-ALANINE LIGASE B"/>
    <property type="match status" value="1"/>
</dbReference>
<dbReference type="GO" id="GO:0046872">
    <property type="term" value="F:metal ion binding"/>
    <property type="evidence" value="ECO:0007669"/>
    <property type="project" value="UniProtKB-KW"/>
</dbReference>
<evidence type="ECO:0000313" key="8">
    <source>
        <dbReference type="EMBL" id="HIT17714.1"/>
    </source>
</evidence>
<feature type="binding site" evidence="5">
    <location>
        <position position="319"/>
    </location>
    <ligand>
        <name>Mg(2+)</name>
        <dbReference type="ChEBI" id="CHEBI:18420"/>
        <label>1</label>
    </ligand>
</feature>
<feature type="active site" evidence="4">
    <location>
        <position position="326"/>
    </location>
</feature>
<feature type="active site" evidence="4">
    <location>
        <position position="187"/>
    </location>
</feature>